<keyword evidence="9" id="KW-1185">Reference proteome</keyword>
<keyword evidence="4" id="KW-0694">RNA-binding</keyword>
<reference key="1">
    <citation type="submission" date="2010-11" db="EMBL/GenBank/DDBJ databases">
        <title>Complete sequence of chromosome of Caldicellulosiruptor kristjanssonii 177R1B.</title>
        <authorList>
            <consortium name="US DOE Joint Genome Institute"/>
            <person name="Lucas S."/>
            <person name="Copeland A."/>
            <person name="Lapidus A."/>
            <person name="Cheng J.-F."/>
            <person name="Bruce D."/>
            <person name="Goodwin L."/>
            <person name="Pitluck S."/>
            <person name="Davenport K."/>
            <person name="Detter J.C."/>
            <person name="Han C."/>
            <person name="Tapia R."/>
            <person name="Land M."/>
            <person name="Hauser L."/>
            <person name="Jeffries C."/>
            <person name="Kyrpides N."/>
            <person name="Ivanova N."/>
            <person name="Mikhailova N."/>
            <person name="Blumer-Schuette S.E."/>
            <person name="Kelly R.M."/>
            <person name="Woyke T."/>
        </authorList>
    </citation>
    <scope>NUCLEOTIDE SEQUENCE</scope>
    <source>
        <strain>177R1B</strain>
    </source>
</reference>
<dbReference type="OrthoDB" id="24360at2"/>
<name>E4S8I9_CALA7</name>
<evidence type="ECO:0000313" key="8">
    <source>
        <dbReference type="EMBL" id="ADQ41971.1"/>
    </source>
</evidence>
<evidence type="ECO:0000256" key="4">
    <source>
        <dbReference type="ARBA" id="ARBA00022884"/>
    </source>
</evidence>
<dbReference type="EMBL" id="CP002326">
    <property type="protein sequence ID" value="ADQ41971.1"/>
    <property type="molecule type" value="Genomic_DNA"/>
</dbReference>
<sequence length="394" mass="44958">MTHEPFESRTYEIEVLTPTIIGGQDKIQSFEFVKDGDYLYFINFDRLLEENLFKESFIDELSRGLSTGDRDFNIKDVLARYNIDFKNSSKYKLKLEGVKRLSKEVVPFVKSAGRFYIPGSSLKGAIRSFVTKALNRNFIQLYENDLSSAYQKTLNSADRRNSVDPKHVSKDAEEKIFATPYESPFKHLKISDSDFVSSENAGVYEIKVMNICGGQVKWFAGRSNEDDPDRAVSIIAEGIKPGAKLIGSIKVEKDFVEGNQVVRGIKEKIGVNATATSPTEFLADVLKAVSKDYIQREINFYTKYKQAQIVSEYQKLLNVLNSLDKNQFLIQIGFSTGYLSKTVGIFFNKNHFEKLAKVDRQSKIYPELFPKTRRLVFKNGQVWTVPGWIKVTIK</sequence>
<dbReference type="PANTHER" id="PTHR38007:SF1">
    <property type="entry name" value="CRISPR SYSTEM CMS PROTEIN CSM5"/>
    <property type="match status" value="1"/>
</dbReference>
<gene>
    <name evidence="8" type="ordered locus">Calkr_2546</name>
</gene>
<dbReference type="GO" id="GO:0003723">
    <property type="term" value="F:RNA binding"/>
    <property type="evidence" value="ECO:0007669"/>
    <property type="project" value="UniProtKB-KW"/>
</dbReference>
<dbReference type="AlphaFoldDB" id="E4S8I9"/>
<evidence type="ECO:0000256" key="6">
    <source>
        <dbReference type="ARBA" id="ARBA00031720"/>
    </source>
</evidence>
<dbReference type="eggNOG" id="COG1332">
    <property type="taxonomic scope" value="Bacteria"/>
</dbReference>
<dbReference type="KEGG" id="cki:Calkr_2546"/>
<keyword evidence="5" id="KW-0051">Antiviral defense</keyword>
<accession>E4S8I9</accession>
<dbReference type="NCBIfam" id="TIGR01899">
    <property type="entry name" value="cas_TM1807_csm5"/>
    <property type="match status" value="1"/>
</dbReference>
<dbReference type="GO" id="GO:0051607">
    <property type="term" value="P:defense response to virus"/>
    <property type="evidence" value="ECO:0007669"/>
    <property type="project" value="UniProtKB-KW"/>
</dbReference>
<comment type="similarity">
    <text evidence="2">Belongs to the CRISPR-associated Csm5 family.</text>
</comment>
<dbReference type="PANTHER" id="PTHR38007">
    <property type="entry name" value="CRISPR SYSTEM CMS PROTEIN CSM5"/>
    <property type="match status" value="1"/>
</dbReference>
<evidence type="ECO:0000313" key="9">
    <source>
        <dbReference type="Proteomes" id="UP000009256"/>
    </source>
</evidence>
<dbReference type="InterPro" id="IPR005537">
    <property type="entry name" value="RAMP_III_fam"/>
</dbReference>
<evidence type="ECO:0000256" key="2">
    <source>
        <dbReference type="ARBA" id="ARBA00006680"/>
    </source>
</evidence>
<dbReference type="STRING" id="632335.Calkr_2546"/>
<dbReference type="Pfam" id="PF03787">
    <property type="entry name" value="RAMPs"/>
    <property type="match status" value="1"/>
</dbReference>
<evidence type="ECO:0000256" key="5">
    <source>
        <dbReference type="ARBA" id="ARBA00023118"/>
    </source>
</evidence>
<evidence type="ECO:0000256" key="3">
    <source>
        <dbReference type="ARBA" id="ARBA00016113"/>
    </source>
</evidence>
<dbReference type="InterPro" id="IPR010173">
    <property type="entry name" value="CRISPR-assoc_Csm5"/>
</dbReference>
<proteinExistence type="inferred from homology"/>
<protein>
    <recommendedName>
        <fullName evidence="3">CRISPR system Cms protein Csm5</fullName>
    </recommendedName>
    <alternativeName>
        <fullName evidence="6">CRISPR type III A-associated protein Csm5</fullName>
    </alternativeName>
</protein>
<dbReference type="Proteomes" id="UP000009256">
    <property type="component" value="Chromosome"/>
</dbReference>
<feature type="domain" description="CRISPR type III-associated protein" evidence="7">
    <location>
        <begin position="12"/>
        <end position="336"/>
    </location>
</feature>
<evidence type="ECO:0000256" key="1">
    <source>
        <dbReference type="ARBA" id="ARBA00003088"/>
    </source>
</evidence>
<reference evidence="8 9" key="2">
    <citation type="journal article" date="2011" name="J. Bacteriol.">
        <title>Complete genome sequences for the anaerobic, extremely thermophilic plant biomass-degrading bacteria Caldicellulosiruptor hydrothermalis, Caldicellulosiruptor kristjanssonii, Caldicellulosiruptor kronotskyensis, Caldicellulosiruptor owensenis, and Caldicellulosiruptor lactoaceticus.</title>
        <authorList>
            <person name="Blumer-Schuette S.E."/>
            <person name="Ozdemir I."/>
            <person name="Mistry D."/>
            <person name="Lucas S."/>
            <person name="Lapidus A."/>
            <person name="Cheng J.F."/>
            <person name="Goodwin L.A."/>
            <person name="Pitluck S."/>
            <person name="Land M.L."/>
            <person name="Hauser L.J."/>
            <person name="Woyke T."/>
            <person name="Mikhailova N."/>
            <person name="Pati A."/>
            <person name="Kyrpides N.C."/>
            <person name="Ivanova N."/>
            <person name="Detter J.C."/>
            <person name="Walston-Davenport K."/>
            <person name="Han S."/>
            <person name="Adams M.W."/>
            <person name="Kelly R.M."/>
        </authorList>
    </citation>
    <scope>NUCLEOTIDE SEQUENCE [LARGE SCALE GENOMIC DNA]</scope>
    <source>
        <strain evidence="9">ATCC 700853 / DSM 12137 / I77R1B</strain>
    </source>
</reference>
<dbReference type="RefSeq" id="WP_013433682.1">
    <property type="nucleotide sequence ID" value="NC_014721.1"/>
</dbReference>
<comment type="function">
    <text evidence="1">This subunit might be involved in maturation of a crRNA intermediate to its mature form.</text>
</comment>
<dbReference type="HOGENOM" id="CLU_036878_3_0_9"/>
<organism evidence="8 9">
    <name type="scientific">Caldicellulosiruptor acetigenus (strain ATCC 700853 / DSM 12137 / I77R1B)</name>
    <name type="common">Caldicellulosiruptor kristjanssonii</name>
    <dbReference type="NCBI Taxonomy" id="632335"/>
    <lineage>
        <taxon>Bacteria</taxon>
        <taxon>Bacillati</taxon>
        <taxon>Bacillota</taxon>
        <taxon>Bacillota incertae sedis</taxon>
        <taxon>Caldicellulosiruptorales</taxon>
        <taxon>Caldicellulosiruptoraceae</taxon>
        <taxon>Caldicellulosiruptor</taxon>
    </lineage>
</organism>
<evidence type="ECO:0000259" key="7">
    <source>
        <dbReference type="Pfam" id="PF03787"/>
    </source>
</evidence>